<dbReference type="InterPro" id="IPR030564">
    <property type="entry name" value="Myotubularin"/>
</dbReference>
<dbReference type="EMBL" id="CAXIEN010000019">
    <property type="protein sequence ID" value="CAL1265767.1"/>
    <property type="molecule type" value="Genomic_DNA"/>
</dbReference>
<dbReference type="GO" id="GO:0005737">
    <property type="term" value="C:cytoplasm"/>
    <property type="evidence" value="ECO:0007669"/>
    <property type="project" value="TreeGrafter"/>
</dbReference>
<dbReference type="AlphaFoldDB" id="A0AAV1Z4D3"/>
<keyword evidence="4" id="KW-1185">Reference proteome</keyword>
<dbReference type="InterPro" id="IPR022587">
    <property type="entry name" value="MTMR12-like_C"/>
</dbReference>
<name>A0AAV1Z4D3_9ARAC</name>
<evidence type="ECO:0000313" key="3">
    <source>
        <dbReference type="EMBL" id="CAL1265767.1"/>
    </source>
</evidence>
<feature type="domain" description="Myotubularin phosphatase" evidence="2">
    <location>
        <begin position="220"/>
        <end position="625"/>
    </location>
</feature>
<dbReference type="PANTHER" id="PTHR10807">
    <property type="entry name" value="MYOTUBULARIN-RELATED"/>
    <property type="match status" value="1"/>
</dbReference>
<dbReference type="SUPFAM" id="SSF52799">
    <property type="entry name" value="(Phosphotyrosine protein) phosphatases II"/>
    <property type="match status" value="1"/>
</dbReference>
<dbReference type="Pfam" id="PF06602">
    <property type="entry name" value="Myotub-related"/>
    <property type="match status" value="2"/>
</dbReference>
<dbReference type="PROSITE" id="PS51339">
    <property type="entry name" value="PPASE_MYOTUBULARIN"/>
    <property type="match status" value="1"/>
</dbReference>
<sequence length="739" mass="84456">MTTNWLKDLNLKPRSNSVKTFKSYVNLDPEEGGGKSDSADFFQETKFKDEEEEICAKGAPYPEPTLLPGEVIISQAENVLKFNTLSELNKGISGLLICTNFKVSFVTAETFPSNLHQKNALLGENDICLINIDSVYHVNNGKRKKLSVSCTSSSIEIIEVHCKDFRIYTYSFKFSPQHQRSVINTIIHHAFVPRINLLFAFDYKQASPFSEESENHSLLFTRSCDWEAELERCKCPGWRVTLANEKFLLCESLPECFVVPSILLDMNLNKTAPHFSGHRVPTWTWGTSSGASIVRMAALDTNISDSRQKDVMVDAISRASPRQVPVRSFNLDDICPTYKDVQNSFLKLKSLCMPSTAQEFWETENNYLSHLESTKWLNFVSSCLNTALEAANSLLENTTIIFSEHEGRDLSAVLSCLVQIMLDPLYRTTNGFELLIQKEWIALGHPFTERHRLVSGSESEESPVFLLFLDCIWQLTEQCPAVFEFSETYLTTLWDSCRISLFDSFLFSSHKNRTEAILTSTHNNSFSLRSVWRWSRQFSKNDLRLFCNPLYILNKYTVSSPIRKPNKMERPKSFSCMKDTAQSQARPLIVKKTVDITPVVWNEDEENLLRIDPFMKSLKLWHQCYLRWIPLAHILGGGPPVLFLTNLKICNEIQALEKKIKSQSKQSRPPSRHRRVASDDYTISADVIDSCLIQDGCSIITSVFPFAPVAPWDWTSYHYVPSTSCLKISYTETEEYLDD</sequence>
<dbReference type="InterPro" id="IPR029021">
    <property type="entry name" value="Prot-tyrosine_phosphatase-like"/>
</dbReference>
<gene>
    <name evidence="3" type="ORF">LARSCL_LOCUS2721</name>
</gene>
<protein>
    <recommendedName>
        <fullName evidence="2">Myotubularin phosphatase domain-containing protein</fullName>
    </recommendedName>
</protein>
<evidence type="ECO:0000256" key="1">
    <source>
        <dbReference type="ARBA" id="ARBA00007471"/>
    </source>
</evidence>
<proteinExistence type="inferred from homology"/>
<dbReference type="InterPro" id="IPR010569">
    <property type="entry name" value="Myotubularin-like_Pase_dom"/>
</dbReference>
<evidence type="ECO:0000259" key="2">
    <source>
        <dbReference type="PROSITE" id="PS51339"/>
    </source>
</evidence>
<reference evidence="3 4" key="1">
    <citation type="submission" date="2024-04" db="EMBL/GenBank/DDBJ databases">
        <authorList>
            <person name="Rising A."/>
            <person name="Reimegard J."/>
            <person name="Sonavane S."/>
            <person name="Akerstrom W."/>
            <person name="Nylinder S."/>
            <person name="Hedman E."/>
            <person name="Kallberg Y."/>
        </authorList>
    </citation>
    <scope>NUCLEOTIDE SEQUENCE [LARGE SCALE GENOMIC DNA]</scope>
</reference>
<dbReference type="GO" id="GO:0016020">
    <property type="term" value="C:membrane"/>
    <property type="evidence" value="ECO:0007669"/>
    <property type="project" value="TreeGrafter"/>
</dbReference>
<dbReference type="SUPFAM" id="SSF50729">
    <property type="entry name" value="PH domain-like"/>
    <property type="match status" value="1"/>
</dbReference>
<dbReference type="Proteomes" id="UP001497382">
    <property type="component" value="Unassembled WGS sequence"/>
</dbReference>
<comment type="caution">
    <text evidence="3">The sequence shown here is derived from an EMBL/GenBank/DDBJ whole genome shotgun (WGS) entry which is preliminary data.</text>
</comment>
<dbReference type="CDD" id="cd14537">
    <property type="entry name" value="PTP-MTMR10-like"/>
    <property type="match status" value="1"/>
</dbReference>
<accession>A0AAV1Z4D3</accession>
<dbReference type="Gene3D" id="2.30.29.30">
    <property type="entry name" value="Pleckstrin-homology domain (PH domain)/Phosphotyrosine-binding domain (PTB)"/>
    <property type="match status" value="1"/>
</dbReference>
<dbReference type="InterPro" id="IPR011993">
    <property type="entry name" value="PH-like_dom_sf"/>
</dbReference>
<evidence type="ECO:0000313" key="4">
    <source>
        <dbReference type="Proteomes" id="UP001497382"/>
    </source>
</evidence>
<comment type="similarity">
    <text evidence="1">Belongs to the protein-tyrosine phosphatase family. Non-receptor class myotubularin subfamily.</text>
</comment>
<dbReference type="GO" id="GO:0046856">
    <property type="term" value="P:phosphatidylinositol dephosphorylation"/>
    <property type="evidence" value="ECO:0007669"/>
    <property type="project" value="TreeGrafter"/>
</dbReference>
<organism evidence="3 4">
    <name type="scientific">Larinioides sclopetarius</name>
    <dbReference type="NCBI Taxonomy" id="280406"/>
    <lineage>
        <taxon>Eukaryota</taxon>
        <taxon>Metazoa</taxon>
        <taxon>Ecdysozoa</taxon>
        <taxon>Arthropoda</taxon>
        <taxon>Chelicerata</taxon>
        <taxon>Arachnida</taxon>
        <taxon>Araneae</taxon>
        <taxon>Araneomorphae</taxon>
        <taxon>Entelegynae</taxon>
        <taxon>Araneoidea</taxon>
        <taxon>Araneidae</taxon>
        <taxon>Larinioides</taxon>
    </lineage>
</organism>
<dbReference type="PANTHER" id="PTHR10807:SF110">
    <property type="entry name" value="FI17948P1"/>
    <property type="match status" value="1"/>
</dbReference>
<dbReference type="Pfam" id="PF12578">
    <property type="entry name" value="3-PAP"/>
    <property type="match status" value="1"/>
</dbReference>